<comment type="caution">
    <text evidence="1">The sequence shown here is derived from an EMBL/GenBank/DDBJ whole genome shotgun (WGS) entry which is preliminary data.</text>
</comment>
<dbReference type="SUPFAM" id="SSF52047">
    <property type="entry name" value="RNI-like"/>
    <property type="match status" value="1"/>
</dbReference>
<name>A0AAD7B0J5_9AGAR</name>
<protein>
    <recommendedName>
        <fullName evidence="3">F-box domain-containing protein</fullName>
    </recommendedName>
</protein>
<gene>
    <name evidence="1" type="ORF">FB45DRAFT_949496</name>
</gene>
<evidence type="ECO:0000313" key="2">
    <source>
        <dbReference type="Proteomes" id="UP001221142"/>
    </source>
</evidence>
<evidence type="ECO:0000313" key="1">
    <source>
        <dbReference type="EMBL" id="KAJ7606623.1"/>
    </source>
</evidence>
<proteinExistence type="predicted"/>
<keyword evidence="2" id="KW-1185">Reference proteome</keyword>
<dbReference type="EMBL" id="JARKIF010000055">
    <property type="protein sequence ID" value="KAJ7606623.1"/>
    <property type="molecule type" value="Genomic_DNA"/>
</dbReference>
<evidence type="ECO:0008006" key="3">
    <source>
        <dbReference type="Google" id="ProtNLM"/>
    </source>
</evidence>
<sequence length="320" mass="36797">MEPHILSFPNEITAEIFTHFLPPYPDRPSVVGPLSPSFLLGICRQWYDLDIQVDDDELHAQQHHLLQLWLQRSGNCPLSIELRNFESGSLRRRSHPLMPAFLETMLCHASRWQDMHIFMPYENLRQLEASVSMPLLRSLTFGPDNLHRMTDDTPERPMHLFTQAPQLKAVVLSHSFNPFCITLPWSQITTLEAVLFDDQFFEILRQAQALESCTLWLNSQDFESPNLPTIPTLSRLRYLKVEGGTKEWAFFLQGFLRRLGTLPALESLHISEMFLGPDPVDAICSLRPRGYPREIEIWQACASLDVYRGAFPEAQLAISA</sequence>
<dbReference type="Proteomes" id="UP001221142">
    <property type="component" value="Unassembled WGS sequence"/>
</dbReference>
<reference evidence="1" key="1">
    <citation type="submission" date="2023-03" db="EMBL/GenBank/DDBJ databases">
        <title>Massive genome expansion in bonnet fungi (Mycena s.s.) driven by repeated elements and novel gene families across ecological guilds.</title>
        <authorList>
            <consortium name="Lawrence Berkeley National Laboratory"/>
            <person name="Harder C.B."/>
            <person name="Miyauchi S."/>
            <person name="Viragh M."/>
            <person name="Kuo A."/>
            <person name="Thoen E."/>
            <person name="Andreopoulos B."/>
            <person name="Lu D."/>
            <person name="Skrede I."/>
            <person name="Drula E."/>
            <person name="Henrissat B."/>
            <person name="Morin E."/>
            <person name="Kohler A."/>
            <person name="Barry K."/>
            <person name="LaButti K."/>
            <person name="Morin E."/>
            <person name="Salamov A."/>
            <person name="Lipzen A."/>
            <person name="Mereny Z."/>
            <person name="Hegedus B."/>
            <person name="Baldrian P."/>
            <person name="Stursova M."/>
            <person name="Weitz H."/>
            <person name="Taylor A."/>
            <person name="Grigoriev I.V."/>
            <person name="Nagy L.G."/>
            <person name="Martin F."/>
            <person name="Kauserud H."/>
        </authorList>
    </citation>
    <scope>NUCLEOTIDE SEQUENCE</scope>
    <source>
        <strain evidence="1">9284</strain>
    </source>
</reference>
<dbReference type="AlphaFoldDB" id="A0AAD7B0J5"/>
<accession>A0AAD7B0J5</accession>
<organism evidence="1 2">
    <name type="scientific">Roridomyces roridus</name>
    <dbReference type="NCBI Taxonomy" id="1738132"/>
    <lineage>
        <taxon>Eukaryota</taxon>
        <taxon>Fungi</taxon>
        <taxon>Dikarya</taxon>
        <taxon>Basidiomycota</taxon>
        <taxon>Agaricomycotina</taxon>
        <taxon>Agaricomycetes</taxon>
        <taxon>Agaricomycetidae</taxon>
        <taxon>Agaricales</taxon>
        <taxon>Marasmiineae</taxon>
        <taxon>Mycenaceae</taxon>
        <taxon>Roridomyces</taxon>
    </lineage>
</organism>